<keyword evidence="3" id="KW-0732">Signal</keyword>
<protein>
    <submittedName>
        <fullName evidence="4">Uncharacterized protein</fullName>
    </submittedName>
</protein>
<keyword evidence="2" id="KW-1133">Transmembrane helix</keyword>
<feature type="region of interest" description="Disordered" evidence="1">
    <location>
        <begin position="89"/>
        <end position="122"/>
    </location>
</feature>
<evidence type="ECO:0000256" key="2">
    <source>
        <dbReference type="SAM" id="Phobius"/>
    </source>
</evidence>
<evidence type="ECO:0000313" key="4">
    <source>
        <dbReference type="EMBL" id="KAG4421457.1"/>
    </source>
</evidence>
<dbReference type="AlphaFoldDB" id="A0A8H7TLI9"/>
<keyword evidence="2" id="KW-0472">Membrane</keyword>
<feature type="compositionally biased region" description="Basic and acidic residues" evidence="1">
    <location>
        <begin position="89"/>
        <end position="105"/>
    </location>
</feature>
<comment type="caution">
    <text evidence="4">The sequence shown here is derived from an EMBL/GenBank/DDBJ whole genome shotgun (WGS) entry which is preliminary data.</text>
</comment>
<dbReference type="OrthoDB" id="3557181at2759"/>
<feature type="chain" id="PRO_5034501558" evidence="3">
    <location>
        <begin position="21"/>
        <end position="122"/>
    </location>
</feature>
<gene>
    <name evidence="4" type="ORF">IFR04_005407</name>
</gene>
<dbReference type="Proteomes" id="UP000664132">
    <property type="component" value="Unassembled WGS sequence"/>
</dbReference>
<proteinExistence type="predicted"/>
<keyword evidence="5" id="KW-1185">Reference proteome</keyword>
<organism evidence="4 5">
    <name type="scientific">Cadophora malorum</name>
    <dbReference type="NCBI Taxonomy" id="108018"/>
    <lineage>
        <taxon>Eukaryota</taxon>
        <taxon>Fungi</taxon>
        <taxon>Dikarya</taxon>
        <taxon>Ascomycota</taxon>
        <taxon>Pezizomycotina</taxon>
        <taxon>Leotiomycetes</taxon>
        <taxon>Helotiales</taxon>
        <taxon>Ploettnerulaceae</taxon>
        <taxon>Cadophora</taxon>
    </lineage>
</organism>
<evidence type="ECO:0000313" key="5">
    <source>
        <dbReference type="Proteomes" id="UP000664132"/>
    </source>
</evidence>
<accession>A0A8H7TLI9</accession>
<feature type="signal peptide" evidence="3">
    <location>
        <begin position="1"/>
        <end position="20"/>
    </location>
</feature>
<dbReference type="EMBL" id="JAFJYH010000065">
    <property type="protein sequence ID" value="KAG4421457.1"/>
    <property type="molecule type" value="Genomic_DNA"/>
</dbReference>
<evidence type="ECO:0000256" key="3">
    <source>
        <dbReference type="SAM" id="SignalP"/>
    </source>
</evidence>
<sequence>MKLTILNITALLTSMTPVLALTIPGILPNPDTLPDVSKRDPASLRLGCVASIAIGFLFGSLFVVWIGLCIYHAIASLLRNDEQLAFESHAKSDAEKSDEEEKKSWGDSYGAGPVLDDVVATA</sequence>
<feature type="transmembrane region" description="Helical" evidence="2">
    <location>
        <begin position="44"/>
        <end position="71"/>
    </location>
</feature>
<reference evidence="4" key="1">
    <citation type="submission" date="2021-02" db="EMBL/GenBank/DDBJ databases">
        <title>Genome sequence Cadophora malorum strain M34.</title>
        <authorList>
            <person name="Stefanovic E."/>
            <person name="Vu D."/>
            <person name="Scully C."/>
            <person name="Dijksterhuis J."/>
            <person name="Roader J."/>
            <person name="Houbraken J."/>
        </authorList>
    </citation>
    <scope>NUCLEOTIDE SEQUENCE</scope>
    <source>
        <strain evidence="4">M34</strain>
    </source>
</reference>
<name>A0A8H7TLI9_9HELO</name>
<keyword evidence="2" id="KW-0812">Transmembrane</keyword>
<evidence type="ECO:0000256" key="1">
    <source>
        <dbReference type="SAM" id="MobiDB-lite"/>
    </source>
</evidence>